<dbReference type="RefSeq" id="WP_049600671.1">
    <property type="nucleotide sequence ID" value="NZ_CPZI01000041.1"/>
</dbReference>
<proteinExistence type="predicted"/>
<sequence length="356" mass="38615">MAQPNLRPRYKLVWLTLLLLTAGCTHNTTAQYKPLSPVPPIPRVNDIYPNPAPEVVRYDRYTLISSKPVDAQRDPLNQIMDISMPAERVRSVGDGFRYVLLESGYSLCPIPSPVFAELLNKPLPGVQRSMGPLRLSDALQILAGPAWRLLVDDVNREVCFTLRDAYQNLVSAKPVAPANVIIPTKNLAQQSGNPFSGSSASALTPVVPTLLVPLKPTIKPESISIPSPVLTEASKVLAPATAVFSTEAPGKTVSGPGTPIAVAPSGQLWRAEVGSTLKETLNRWAGQNKCVNGGHWVVIWPVLLDYRIDAPLAFHGNFESVLVQIFELYRQADKPLFAQASRPQCLVVVSDIPGGL</sequence>
<reference evidence="3 4" key="1">
    <citation type="submission" date="2015-03" db="EMBL/GenBank/DDBJ databases">
        <authorList>
            <person name="Murphy D."/>
        </authorList>
    </citation>
    <scope>NUCLEOTIDE SEQUENCE [LARGE SCALE GENOMIC DNA]</scope>
    <source>
        <strain evidence="3 4">Y233</strain>
    </source>
</reference>
<protein>
    <submittedName>
        <fullName evidence="3">Pilus biogenesis protein</fullName>
    </submittedName>
</protein>
<feature type="domain" description="Toxin co-regulated pilus biosynthesis protein Q C-terminal" evidence="2">
    <location>
        <begin position="268"/>
        <end position="351"/>
    </location>
</feature>
<evidence type="ECO:0000313" key="3">
    <source>
        <dbReference type="EMBL" id="CNI41325.1"/>
    </source>
</evidence>
<dbReference type="NCBIfam" id="TIGR03748">
    <property type="entry name" value="conj_PilL"/>
    <property type="match status" value="1"/>
</dbReference>
<feature type="signal peptide" evidence="1">
    <location>
        <begin position="1"/>
        <end position="30"/>
    </location>
</feature>
<evidence type="ECO:0000313" key="4">
    <source>
        <dbReference type="Proteomes" id="UP000038204"/>
    </source>
</evidence>
<dbReference type="AlphaFoldDB" id="A0A0T9R2I4"/>
<evidence type="ECO:0000256" key="1">
    <source>
        <dbReference type="SAM" id="SignalP"/>
    </source>
</evidence>
<keyword evidence="1" id="KW-0732">Signal</keyword>
<dbReference type="Pfam" id="PF10671">
    <property type="entry name" value="TcpQ"/>
    <property type="match status" value="1"/>
</dbReference>
<gene>
    <name evidence="3" type="ORF">ERS008667_03317</name>
</gene>
<organism evidence="3 4">
    <name type="scientific">Yersinia similis</name>
    <dbReference type="NCBI Taxonomy" id="367190"/>
    <lineage>
        <taxon>Bacteria</taxon>
        <taxon>Pseudomonadati</taxon>
        <taxon>Pseudomonadota</taxon>
        <taxon>Gammaproteobacteria</taxon>
        <taxon>Enterobacterales</taxon>
        <taxon>Yersiniaceae</taxon>
        <taxon>Yersinia</taxon>
    </lineage>
</organism>
<dbReference type="EMBL" id="CQBK01000028">
    <property type="protein sequence ID" value="CNI41325.1"/>
    <property type="molecule type" value="Genomic_DNA"/>
</dbReference>
<accession>A0A0T9R2I4</accession>
<dbReference type="PROSITE" id="PS51257">
    <property type="entry name" value="PROKAR_LIPOPROTEIN"/>
    <property type="match status" value="1"/>
</dbReference>
<name>A0A0T9R2I4_9GAMM</name>
<feature type="chain" id="PRO_5006695895" evidence="1">
    <location>
        <begin position="31"/>
        <end position="356"/>
    </location>
</feature>
<evidence type="ECO:0000259" key="2">
    <source>
        <dbReference type="Pfam" id="PF10671"/>
    </source>
</evidence>
<dbReference type="Proteomes" id="UP000038204">
    <property type="component" value="Unassembled WGS sequence"/>
</dbReference>
<dbReference type="InterPro" id="IPR022260">
    <property type="entry name" value="Integr_conj_element_PilL"/>
</dbReference>
<dbReference type="InterPro" id="IPR018927">
    <property type="entry name" value="Pilus_synth_Q_C"/>
</dbReference>